<evidence type="ECO:0000313" key="1">
    <source>
        <dbReference type="EMBL" id="KAG2232126.1"/>
    </source>
</evidence>
<dbReference type="AlphaFoldDB" id="A0A8H7SPT8"/>
<comment type="caution">
    <text evidence="1">The sequence shown here is derived from an EMBL/GenBank/DDBJ whole genome shotgun (WGS) entry which is preliminary data.</text>
</comment>
<evidence type="ECO:0000313" key="2">
    <source>
        <dbReference type="Proteomes" id="UP000613177"/>
    </source>
</evidence>
<keyword evidence="2" id="KW-1185">Reference proteome</keyword>
<dbReference type="EMBL" id="JAEPRE010000122">
    <property type="protein sequence ID" value="KAG2232126.1"/>
    <property type="molecule type" value="Genomic_DNA"/>
</dbReference>
<organism evidence="1 2">
    <name type="scientific">Thamnidium elegans</name>
    <dbReference type="NCBI Taxonomy" id="101142"/>
    <lineage>
        <taxon>Eukaryota</taxon>
        <taxon>Fungi</taxon>
        <taxon>Fungi incertae sedis</taxon>
        <taxon>Mucoromycota</taxon>
        <taxon>Mucoromycotina</taxon>
        <taxon>Mucoromycetes</taxon>
        <taxon>Mucorales</taxon>
        <taxon>Mucorineae</taxon>
        <taxon>Mucoraceae</taxon>
        <taxon>Thamnidium</taxon>
    </lineage>
</organism>
<sequence>MSSSLHLLKIIKEENEVVKIKDINPLSLNQSYKYYNEEEEDSNDDEEEPVCGCGKTLASGWNFGAMWNVIQNFPVKK</sequence>
<proteinExistence type="predicted"/>
<gene>
    <name evidence="1" type="ORF">INT48_008868</name>
</gene>
<reference evidence="1" key="1">
    <citation type="submission" date="2021-01" db="EMBL/GenBank/DDBJ databases">
        <title>Metabolic potential, ecology and presence of endohyphal bacteria is reflected in genomic diversity of Mucoromycotina.</title>
        <authorList>
            <person name="Muszewska A."/>
            <person name="Okrasinska A."/>
            <person name="Steczkiewicz K."/>
            <person name="Drgas O."/>
            <person name="Orlowska M."/>
            <person name="Perlinska-Lenart U."/>
            <person name="Aleksandrzak-Piekarczyk T."/>
            <person name="Szatraj K."/>
            <person name="Zielenkiewicz U."/>
            <person name="Pilsyk S."/>
            <person name="Malc E."/>
            <person name="Mieczkowski P."/>
            <person name="Kruszewska J.S."/>
            <person name="Biernat P."/>
            <person name="Pawlowska J."/>
        </authorList>
    </citation>
    <scope>NUCLEOTIDE SEQUENCE</scope>
    <source>
        <strain evidence="1">WA0000018081</strain>
    </source>
</reference>
<protein>
    <submittedName>
        <fullName evidence="1">Uncharacterized protein</fullName>
    </submittedName>
</protein>
<name>A0A8H7SPT8_9FUNG</name>
<accession>A0A8H7SPT8</accession>
<dbReference type="Proteomes" id="UP000613177">
    <property type="component" value="Unassembled WGS sequence"/>
</dbReference>